<organism evidence="1 2">
    <name type="scientific">Sulfitobacter geojensis</name>
    <dbReference type="NCBI Taxonomy" id="1342299"/>
    <lineage>
        <taxon>Bacteria</taxon>
        <taxon>Pseudomonadati</taxon>
        <taxon>Pseudomonadota</taxon>
        <taxon>Alphaproteobacteria</taxon>
        <taxon>Rhodobacterales</taxon>
        <taxon>Roseobacteraceae</taxon>
        <taxon>Sulfitobacter</taxon>
    </lineage>
</organism>
<dbReference type="Gene3D" id="3.40.50.1000">
    <property type="entry name" value="HAD superfamily/HAD-like"/>
    <property type="match status" value="2"/>
</dbReference>
<dbReference type="InterPro" id="IPR036412">
    <property type="entry name" value="HAD-like_sf"/>
</dbReference>
<comment type="caution">
    <text evidence="1">The sequence shown here is derived from an EMBL/GenBank/DDBJ whole genome shotgun (WGS) entry which is preliminary data.</text>
</comment>
<proteinExistence type="predicted"/>
<evidence type="ECO:0000313" key="1">
    <source>
        <dbReference type="EMBL" id="MBM1712595.1"/>
    </source>
</evidence>
<dbReference type="Pfam" id="PF13344">
    <property type="entry name" value="Hydrolase_6"/>
    <property type="match status" value="1"/>
</dbReference>
<protein>
    <submittedName>
        <fullName evidence="1">HAD hydrolase-like protein</fullName>
    </submittedName>
</protein>
<evidence type="ECO:0000313" key="2">
    <source>
        <dbReference type="Proteomes" id="UP000732193"/>
    </source>
</evidence>
<dbReference type="PANTHER" id="PTHR19288">
    <property type="entry name" value="4-NITROPHENYLPHOSPHATASE-RELATED"/>
    <property type="match status" value="1"/>
</dbReference>
<gene>
    <name evidence="1" type="ORF">JQV55_03365</name>
</gene>
<name>A0AAE2VW54_9RHOB</name>
<dbReference type="SUPFAM" id="SSF56784">
    <property type="entry name" value="HAD-like"/>
    <property type="match status" value="1"/>
</dbReference>
<dbReference type="InterPro" id="IPR023214">
    <property type="entry name" value="HAD_sf"/>
</dbReference>
<dbReference type="Proteomes" id="UP000732193">
    <property type="component" value="Unassembled WGS sequence"/>
</dbReference>
<dbReference type="RefSeq" id="WP_203241230.1">
    <property type="nucleotide sequence ID" value="NZ_JAFBRH010000001.1"/>
</dbReference>
<keyword evidence="1" id="KW-0378">Hydrolase</keyword>
<dbReference type="Pfam" id="PF13242">
    <property type="entry name" value="Hydrolase_like"/>
    <property type="match status" value="1"/>
</dbReference>
<dbReference type="GO" id="GO:0005737">
    <property type="term" value="C:cytoplasm"/>
    <property type="evidence" value="ECO:0007669"/>
    <property type="project" value="TreeGrafter"/>
</dbReference>
<reference evidence="1 2" key="1">
    <citation type="submission" date="2021-01" db="EMBL/GenBank/DDBJ databases">
        <title>Diatom-associated Roseobacters Show Island Model of Population Structure.</title>
        <authorList>
            <person name="Qu L."/>
            <person name="Feng X."/>
            <person name="Chen Y."/>
            <person name="Li L."/>
            <person name="Wang X."/>
            <person name="Hu Z."/>
            <person name="Wang H."/>
            <person name="Luo H."/>
        </authorList>
    </citation>
    <scope>NUCLEOTIDE SEQUENCE [LARGE SCALE GENOMIC DNA]</scope>
    <source>
        <strain evidence="1 2">TR60-84</strain>
    </source>
</reference>
<dbReference type="AlphaFoldDB" id="A0AAE2VW54"/>
<keyword evidence="2" id="KW-1185">Reference proteome</keyword>
<dbReference type="InterPro" id="IPR006357">
    <property type="entry name" value="HAD-SF_hydro_IIA"/>
</dbReference>
<sequence>MNTNDAFAAYEKVRHRLPDVQRTAACTPLPDLDALRDDIDTFLLDAFGVLNIGETAIPGVPERVAGLQKAGKRVMVVSNAAGYPHADLMTKYARLGYDFAPEDVITSRKTILHGLAAEPARKWGLMATESLGLGDIEGLDVTYLAEDPNEYDAAEAFLLLGSAVWTEQRQTLLETSLRRIPRAVYVGNPDIVAPRENGFSTEPGHFAHRLADATGVAVQFFGKPFGNIFDLAFSRVGSFDPARTVMVGDSLHTDILGGQAAGIKTALISGYGFFGGTDVLGPIEISGIQPDYILHRP</sequence>
<accession>A0AAE2VW54</accession>
<dbReference type="EMBL" id="JAFBRM010000001">
    <property type="protein sequence ID" value="MBM1712595.1"/>
    <property type="molecule type" value="Genomic_DNA"/>
</dbReference>
<dbReference type="PANTHER" id="PTHR19288:SF46">
    <property type="entry name" value="HALOACID DEHALOGENASE-LIKE HYDROLASE DOMAIN-CONTAINING PROTEIN 2"/>
    <property type="match status" value="1"/>
</dbReference>
<dbReference type="GO" id="GO:0016791">
    <property type="term" value="F:phosphatase activity"/>
    <property type="evidence" value="ECO:0007669"/>
    <property type="project" value="TreeGrafter"/>
</dbReference>